<organism evidence="2 3">
    <name type="scientific">Novosphingobium umbonatum</name>
    <dbReference type="NCBI Taxonomy" id="1908524"/>
    <lineage>
        <taxon>Bacteria</taxon>
        <taxon>Pseudomonadati</taxon>
        <taxon>Pseudomonadota</taxon>
        <taxon>Alphaproteobacteria</taxon>
        <taxon>Sphingomonadales</taxon>
        <taxon>Sphingomonadaceae</taxon>
        <taxon>Novosphingobium</taxon>
    </lineage>
</organism>
<dbReference type="EMBL" id="SACO01000017">
    <property type="protein sequence ID" value="RVU03310.1"/>
    <property type="molecule type" value="Genomic_DNA"/>
</dbReference>
<dbReference type="OrthoDB" id="7605401at2"/>
<dbReference type="SUPFAM" id="SSF81301">
    <property type="entry name" value="Nucleotidyltransferase"/>
    <property type="match status" value="1"/>
</dbReference>
<comment type="caution">
    <text evidence="2">The sequence shown here is derived from an EMBL/GenBank/DDBJ whole genome shotgun (WGS) entry which is preliminary data.</text>
</comment>
<accession>A0A3S2UQ59</accession>
<proteinExistence type="predicted"/>
<protein>
    <recommendedName>
        <fullName evidence="1">Polymerase nucleotidyl transferase domain-containing protein</fullName>
    </recommendedName>
</protein>
<gene>
    <name evidence="2" type="ORF">EOE18_16525</name>
</gene>
<evidence type="ECO:0000259" key="1">
    <source>
        <dbReference type="Pfam" id="PF01909"/>
    </source>
</evidence>
<dbReference type="Pfam" id="PF01909">
    <property type="entry name" value="NTP_transf_2"/>
    <property type="match status" value="1"/>
</dbReference>
<sequence>MRISAKDTICGLRPATLKDLFAKNDFSTLHAAKKLGMDVRQASETLIALCEAGWICFNGTRDFIDHWGISELGYRLLATPLVPRFPREEGRRIVGEVIEMARAINREPERSRRIKEIRLFGSVLTGSHDETVGDVDMVVVVERRALPREVFKELEQAECKGAPAGLDHVDQLFWSRKQILRRLKKVSRKLSLHDEDDLRALHAPYQTVYAYDVEKEREVPFDTAVIEAEFPIETAETASEFNWLDKRDEDRIDFPEMPAKAPKEAYVRASALQQALHMWLRGAPTELIAKTLGMSKSGVSAYLASCHSRRPVDFKFDSSFRATVSHALEPQRDYWIGVKLDVLAPRQAAIEVIAKRSDNRTIVGNARLYGNFDTVCDGDSRIFPMLLQIVDFALRWSRHMGKHFGELRCVVSTAYSPEDKPEPLVAPWPIEFGLLEPSMDEALRKRISVATKAWPAMIELTMAERIKIKQYEGAGSHLFKTRSIRGREARKLASLAYTIDAKRRPMAGLDETLRFYHYIEPACQAS</sequence>
<dbReference type="GO" id="GO:0016779">
    <property type="term" value="F:nucleotidyltransferase activity"/>
    <property type="evidence" value="ECO:0007669"/>
    <property type="project" value="InterPro"/>
</dbReference>
<dbReference type="RefSeq" id="WP_127711544.1">
    <property type="nucleotide sequence ID" value="NZ_SACO01000017.1"/>
</dbReference>
<dbReference type="InterPro" id="IPR043519">
    <property type="entry name" value="NT_sf"/>
</dbReference>
<dbReference type="AlphaFoldDB" id="A0A3S2UQ59"/>
<name>A0A3S2UQ59_9SPHN</name>
<evidence type="ECO:0000313" key="2">
    <source>
        <dbReference type="EMBL" id="RVU03310.1"/>
    </source>
</evidence>
<dbReference type="Proteomes" id="UP000282837">
    <property type="component" value="Unassembled WGS sequence"/>
</dbReference>
<keyword evidence="3" id="KW-1185">Reference proteome</keyword>
<evidence type="ECO:0000313" key="3">
    <source>
        <dbReference type="Proteomes" id="UP000282837"/>
    </source>
</evidence>
<reference evidence="2 3" key="1">
    <citation type="submission" date="2019-01" db="EMBL/GenBank/DDBJ databases">
        <authorList>
            <person name="Chen W.-M."/>
        </authorList>
    </citation>
    <scope>NUCLEOTIDE SEQUENCE [LARGE SCALE GENOMIC DNA]</scope>
    <source>
        <strain evidence="2 3">FSY-9</strain>
    </source>
</reference>
<feature type="domain" description="Polymerase nucleotidyl transferase" evidence="1">
    <location>
        <begin position="111"/>
        <end position="160"/>
    </location>
</feature>
<dbReference type="InterPro" id="IPR002934">
    <property type="entry name" value="Polymerase_NTP_transf_dom"/>
</dbReference>